<sequence>MDERWRVSGRRRWEIARVSIDSQNIGRRLFAGNLEWLTMDGKNLTMEMSRTMGGASDEPINTAHPCLHLFARNIKPPGLRGIYGGFYPAVLGSTISWGGGIGRTYGTLSKSDEQKWFRIAMTADGGGGDSDDDDGGRCGYVCIYFLFSVQMATIMKVARPTTMVKMVMPMVADGRAGEGHDA</sequence>
<accession>A0ACB9HBJ3</accession>
<reference evidence="1 2" key="2">
    <citation type="journal article" date="2022" name="Mol. Ecol. Resour.">
        <title>The genomes of chicory, endive, great burdock and yacon provide insights into Asteraceae paleo-polyploidization history and plant inulin production.</title>
        <authorList>
            <person name="Fan W."/>
            <person name="Wang S."/>
            <person name="Wang H."/>
            <person name="Wang A."/>
            <person name="Jiang F."/>
            <person name="Liu H."/>
            <person name="Zhao H."/>
            <person name="Xu D."/>
            <person name="Zhang Y."/>
        </authorList>
    </citation>
    <scope>NUCLEOTIDE SEQUENCE [LARGE SCALE GENOMIC DNA]</scope>
    <source>
        <strain evidence="2">cv. Punajuju</strain>
        <tissue evidence="1">Leaves</tissue>
    </source>
</reference>
<gene>
    <name evidence="1" type="ORF">L2E82_06542</name>
</gene>
<evidence type="ECO:0000313" key="1">
    <source>
        <dbReference type="EMBL" id="KAI3792655.1"/>
    </source>
</evidence>
<name>A0ACB9HBJ3_CICIN</name>
<reference evidence="2" key="1">
    <citation type="journal article" date="2022" name="Mol. Ecol. Resour.">
        <title>The genomes of chicory, endive, great burdock and yacon provide insights into Asteraceae palaeo-polyploidization history and plant inulin production.</title>
        <authorList>
            <person name="Fan W."/>
            <person name="Wang S."/>
            <person name="Wang H."/>
            <person name="Wang A."/>
            <person name="Jiang F."/>
            <person name="Liu H."/>
            <person name="Zhao H."/>
            <person name="Xu D."/>
            <person name="Zhang Y."/>
        </authorList>
    </citation>
    <scope>NUCLEOTIDE SEQUENCE [LARGE SCALE GENOMIC DNA]</scope>
    <source>
        <strain evidence="2">cv. Punajuju</strain>
    </source>
</reference>
<keyword evidence="2" id="KW-1185">Reference proteome</keyword>
<protein>
    <submittedName>
        <fullName evidence="1">Uncharacterized protein</fullName>
    </submittedName>
</protein>
<comment type="caution">
    <text evidence="1">The sequence shown here is derived from an EMBL/GenBank/DDBJ whole genome shotgun (WGS) entry which is preliminary data.</text>
</comment>
<dbReference type="EMBL" id="CM042009">
    <property type="protein sequence ID" value="KAI3792655.1"/>
    <property type="molecule type" value="Genomic_DNA"/>
</dbReference>
<proteinExistence type="predicted"/>
<organism evidence="1 2">
    <name type="scientific">Cichorium intybus</name>
    <name type="common">Chicory</name>
    <dbReference type="NCBI Taxonomy" id="13427"/>
    <lineage>
        <taxon>Eukaryota</taxon>
        <taxon>Viridiplantae</taxon>
        <taxon>Streptophyta</taxon>
        <taxon>Embryophyta</taxon>
        <taxon>Tracheophyta</taxon>
        <taxon>Spermatophyta</taxon>
        <taxon>Magnoliopsida</taxon>
        <taxon>eudicotyledons</taxon>
        <taxon>Gunneridae</taxon>
        <taxon>Pentapetalae</taxon>
        <taxon>asterids</taxon>
        <taxon>campanulids</taxon>
        <taxon>Asterales</taxon>
        <taxon>Asteraceae</taxon>
        <taxon>Cichorioideae</taxon>
        <taxon>Cichorieae</taxon>
        <taxon>Cichoriinae</taxon>
        <taxon>Cichorium</taxon>
    </lineage>
</organism>
<evidence type="ECO:0000313" key="2">
    <source>
        <dbReference type="Proteomes" id="UP001055811"/>
    </source>
</evidence>
<dbReference type="Proteomes" id="UP001055811">
    <property type="component" value="Linkage Group LG01"/>
</dbReference>